<feature type="domain" description="Hemerythrin-like" evidence="2">
    <location>
        <begin position="1204"/>
        <end position="1322"/>
    </location>
</feature>
<feature type="compositionally biased region" description="Low complexity" evidence="1">
    <location>
        <begin position="1"/>
        <end position="25"/>
    </location>
</feature>
<accession>A0A813KYT6</accession>
<feature type="region of interest" description="Disordered" evidence="1">
    <location>
        <begin position="952"/>
        <end position="973"/>
    </location>
</feature>
<dbReference type="PANTHER" id="PTHR38048:SF2">
    <property type="entry name" value="HEMERYTHRIN-LIKE DOMAIN-CONTAINING PROTEIN"/>
    <property type="match status" value="1"/>
</dbReference>
<dbReference type="EMBL" id="CAJNNW010032165">
    <property type="protein sequence ID" value="CAE8711482.1"/>
    <property type="molecule type" value="Genomic_DNA"/>
</dbReference>
<feature type="compositionally biased region" description="Low complexity" evidence="1">
    <location>
        <begin position="882"/>
        <end position="902"/>
    </location>
</feature>
<dbReference type="CDD" id="cd12108">
    <property type="entry name" value="Hr-like"/>
    <property type="match status" value="4"/>
</dbReference>
<evidence type="ECO:0000313" key="4">
    <source>
        <dbReference type="Proteomes" id="UP000626109"/>
    </source>
</evidence>
<dbReference type="InterPro" id="IPR053206">
    <property type="entry name" value="Dimeric_xanthone_biosynth"/>
</dbReference>
<organism evidence="3 4">
    <name type="scientific">Polarella glacialis</name>
    <name type="common">Dinoflagellate</name>
    <dbReference type="NCBI Taxonomy" id="89957"/>
    <lineage>
        <taxon>Eukaryota</taxon>
        <taxon>Sar</taxon>
        <taxon>Alveolata</taxon>
        <taxon>Dinophyceae</taxon>
        <taxon>Suessiales</taxon>
        <taxon>Suessiaceae</taxon>
        <taxon>Polarella</taxon>
    </lineage>
</organism>
<dbReference type="InterPro" id="IPR012312">
    <property type="entry name" value="Hemerythrin-like"/>
</dbReference>
<feature type="domain" description="Hemerythrin-like" evidence="2">
    <location>
        <begin position="582"/>
        <end position="707"/>
    </location>
</feature>
<dbReference type="SMR" id="A0A813KYT6"/>
<sequence length="1666" mass="185014">MGCGSSKPTTSAAPAASVLAPEASPTLPSPSHADVKTSSDALVADVAPADADAAMPAKKLAKDGEAVQDVPAAAKAGALQTSTSASRPRAKGETTSRVLPHPVGWQEEGILLPHEGIRFLMGELSEAVRVMDAKAAWKWENLATWYQDYFYDVVHHHHESEEQIYFPWLQTRGAIPAKISADHPELMRAMDELRDMLASGALKPAGDRAELLVTLRERVAAFVEDMHQHLAEEEELIPKLLREGGFTQEEEGACVGQIMQSLSMDALKKSLPAMLHGFKLWAGEERAEAFVAELPPPIRLLYQNFWSADFQQRHLGLVASLPEEVDVNPFASRGLGETTSRVLPHPVGWQEEGILLPHEGIRFLMGELSEAARVMDAKAAWKWENLATWYQDYFYDVGGDSGEDLGRPPELMRAMDELRDMLASGALKPAGDRAELLAKLRERVAAFVEDMHQHLAEEEELIPKLLREGGFTQEEEGACVGQIMQSLSMDALKKSLPAMLHGFKLWAGEERAEAFVAELPPPIRLLYQNFWSADFQQRHLGLVASLPEEVDVNPFASRGLGETTSRVLPHPVGWQEEGILLPHEGIRFLMGELSEAVRVMDAKAAWKWENLATWYQDYFYDVVHHHHESEEQIYFPWLQTRGAIPAKISADHPELMRAMDELRDMLASGALKPAGDRAELLAKLRERVAAFVEDMHQHLAEEEELIPKLLREGGFTQEEEGACVGQIMQSLSMDALKKSLPAMLHGFKLWAGEERAEAFVAEHLPLPIRLLYQNFWSADFQQRHLGLVASLPEEVDVNPFASRGLLCGCISRKAVAYVPPPCDDFQSIIPRTGAALPKHQDVERRVLDLDQELSVYLADRKSPCLRIAALVVGHPREMGCGSSKPTTSAAPAASVLAPEASPTLPSPSHADVKTSSDALVADVAPADADAAMPAKKLAKDGEAVQDVPAAAKAGALQTSTSASRPRAKGETTSRVLPHPVGWQEEGILLPHEGIRFLMGELSEAVRVMDAKAAWKWENLGGDSGEDLGRPPELMRAMDELRDMLASGALKPAGDRAELLVTLRERVAAFVEDMHQHLAEEEELIPKLLREGGFTQEEEGACVGQIMQSLSMDALKKSLPAMLHGFKLWAGEERAEAFVAELPPPIRLLYQNFWSADFQQRHLGLVASLPEEVDVNPFASRGLGETTSRVLPHPVGWQEEGILLPHEGIRFLMGELSEAAAWKWENLATWYQDYFYDVVHHHHESEEQIYFPWLQTRGAIPAKISADHPELMRAMDELRDMLASGALKPAGDRAELLAKLRERVAAFVEDMHQHLAEEEELIPKLLREGGFTQEEEGACVGQIMQSLSMDALKKSLPAMLHGFKLWAGEERAEAFVAELPPPIRLLYQNFWSADFQQRHLGLVASLPEEVDVNPFASRGLGETTSRVLPHPVGWQEEGILLPHEGIRFLMGELSEAARVMDAKAAWKWENLATWYQDYFYDVVHHHHESEEQIYFPWLQTRGAIPAKISADHPELMRAMDELRDMLASGALKPAGDRAELLAKLRERVAAFVEDMHQHLAEEEELIPKLLREGGFTQEEEGACVGQIMQSLSMDALKKSLPAMLHGFKLWAGEERAEAFVAELPPPIRLLYQNFWSADFQQRHLGLVASLPEEVDVNPFASRGLLCG</sequence>
<dbReference type="PANTHER" id="PTHR38048">
    <property type="entry name" value="EXPRESSED PROTEIN"/>
    <property type="match status" value="1"/>
</dbReference>
<name>A0A813KYT6_POLGL</name>
<feature type="domain" description="Hemerythrin-like" evidence="2">
    <location>
        <begin position="1441"/>
        <end position="1566"/>
    </location>
</feature>
<dbReference type="Gene3D" id="1.20.120.520">
    <property type="entry name" value="nmb1532 protein domain like"/>
    <property type="match status" value="6"/>
</dbReference>
<protein>
    <recommendedName>
        <fullName evidence="2">Hemerythrin-like domain-containing protein</fullName>
    </recommendedName>
</protein>
<feature type="region of interest" description="Disordered" evidence="1">
    <location>
        <begin position="75"/>
        <end position="96"/>
    </location>
</feature>
<feature type="region of interest" description="Disordered" evidence="1">
    <location>
        <begin position="882"/>
        <end position="912"/>
    </location>
</feature>
<dbReference type="Proteomes" id="UP000626109">
    <property type="component" value="Unassembled WGS sequence"/>
</dbReference>
<proteinExistence type="predicted"/>
<evidence type="ECO:0000259" key="2">
    <source>
        <dbReference type="Pfam" id="PF01814"/>
    </source>
</evidence>
<dbReference type="Pfam" id="PF01814">
    <property type="entry name" value="Hemerythrin"/>
    <property type="match status" value="4"/>
</dbReference>
<evidence type="ECO:0000313" key="3">
    <source>
        <dbReference type="EMBL" id="CAE8711482.1"/>
    </source>
</evidence>
<comment type="caution">
    <text evidence="3">The sequence shown here is derived from an EMBL/GenBank/DDBJ whole genome shotgun (WGS) entry which is preliminary data.</text>
</comment>
<evidence type="ECO:0000256" key="1">
    <source>
        <dbReference type="SAM" id="MobiDB-lite"/>
    </source>
</evidence>
<feature type="domain" description="Hemerythrin-like" evidence="2">
    <location>
        <begin position="113"/>
        <end position="238"/>
    </location>
</feature>
<reference evidence="3" key="1">
    <citation type="submission" date="2021-02" db="EMBL/GenBank/DDBJ databases">
        <authorList>
            <person name="Dougan E. K."/>
            <person name="Rhodes N."/>
            <person name="Thang M."/>
            <person name="Chan C."/>
        </authorList>
    </citation>
    <scope>NUCLEOTIDE SEQUENCE</scope>
</reference>
<gene>
    <name evidence="3" type="ORF">PGLA2088_LOCUS36499</name>
</gene>
<feature type="region of interest" description="Disordered" evidence="1">
    <location>
        <begin position="1"/>
        <end position="39"/>
    </location>
</feature>